<evidence type="ECO:0000313" key="3">
    <source>
        <dbReference type="Proteomes" id="UP001066276"/>
    </source>
</evidence>
<comment type="caution">
    <text evidence="2">The sequence shown here is derived from an EMBL/GenBank/DDBJ whole genome shotgun (WGS) entry which is preliminary data.</text>
</comment>
<sequence>MQGGAQTPHDNTSAARPARRGLMPNPGPQASPRPKEQRAAGEKGRRGPRDPYHRPGLPLRRGRKKGPQRAPQLLTRSVAPTAARSGDAVGRRVRQ</sequence>
<accession>A0AAV7NN01</accession>
<dbReference type="AlphaFoldDB" id="A0AAV7NN01"/>
<gene>
    <name evidence="2" type="ORF">NDU88_005114</name>
</gene>
<dbReference type="Proteomes" id="UP001066276">
    <property type="component" value="Chromosome 8"/>
</dbReference>
<evidence type="ECO:0000256" key="1">
    <source>
        <dbReference type="SAM" id="MobiDB-lite"/>
    </source>
</evidence>
<reference evidence="2" key="1">
    <citation type="journal article" date="2022" name="bioRxiv">
        <title>Sequencing and chromosome-scale assembly of the giantPleurodeles waltlgenome.</title>
        <authorList>
            <person name="Brown T."/>
            <person name="Elewa A."/>
            <person name="Iarovenko S."/>
            <person name="Subramanian E."/>
            <person name="Araus A.J."/>
            <person name="Petzold A."/>
            <person name="Susuki M."/>
            <person name="Suzuki K.-i.T."/>
            <person name="Hayashi T."/>
            <person name="Toyoda A."/>
            <person name="Oliveira C."/>
            <person name="Osipova E."/>
            <person name="Leigh N.D."/>
            <person name="Simon A."/>
            <person name="Yun M.H."/>
        </authorList>
    </citation>
    <scope>NUCLEOTIDE SEQUENCE</scope>
    <source>
        <strain evidence="2">20211129_DDA</strain>
        <tissue evidence="2">Liver</tissue>
    </source>
</reference>
<dbReference type="EMBL" id="JANPWB010000012">
    <property type="protein sequence ID" value="KAJ1116909.1"/>
    <property type="molecule type" value="Genomic_DNA"/>
</dbReference>
<feature type="compositionally biased region" description="Polar residues" evidence="1">
    <location>
        <begin position="1"/>
        <end position="14"/>
    </location>
</feature>
<proteinExistence type="predicted"/>
<evidence type="ECO:0000313" key="2">
    <source>
        <dbReference type="EMBL" id="KAJ1116909.1"/>
    </source>
</evidence>
<feature type="compositionally biased region" description="Basic and acidic residues" evidence="1">
    <location>
        <begin position="33"/>
        <end position="53"/>
    </location>
</feature>
<protein>
    <submittedName>
        <fullName evidence="2">Uncharacterized protein</fullName>
    </submittedName>
</protein>
<organism evidence="2 3">
    <name type="scientific">Pleurodeles waltl</name>
    <name type="common">Iberian ribbed newt</name>
    <dbReference type="NCBI Taxonomy" id="8319"/>
    <lineage>
        <taxon>Eukaryota</taxon>
        <taxon>Metazoa</taxon>
        <taxon>Chordata</taxon>
        <taxon>Craniata</taxon>
        <taxon>Vertebrata</taxon>
        <taxon>Euteleostomi</taxon>
        <taxon>Amphibia</taxon>
        <taxon>Batrachia</taxon>
        <taxon>Caudata</taxon>
        <taxon>Salamandroidea</taxon>
        <taxon>Salamandridae</taxon>
        <taxon>Pleurodelinae</taxon>
        <taxon>Pleurodeles</taxon>
    </lineage>
</organism>
<keyword evidence="3" id="KW-1185">Reference proteome</keyword>
<feature type="region of interest" description="Disordered" evidence="1">
    <location>
        <begin position="1"/>
        <end position="95"/>
    </location>
</feature>
<name>A0AAV7NN01_PLEWA</name>